<name>A0ABT9Y5M1_9FIRM</name>
<comment type="similarity">
    <text evidence="3">Belongs to the glycosyl hydrolase 130 family.</text>
</comment>
<evidence type="ECO:0000256" key="2">
    <source>
        <dbReference type="ARBA" id="ARBA00022679"/>
    </source>
</evidence>
<dbReference type="Gene3D" id="2.115.10.20">
    <property type="entry name" value="Glycosyl hydrolase domain, family 43"/>
    <property type="match status" value="1"/>
</dbReference>
<keyword evidence="4" id="KW-0378">Hydrolase</keyword>
<dbReference type="Proteomes" id="UP001239167">
    <property type="component" value="Unassembled WGS sequence"/>
</dbReference>
<dbReference type="GO" id="GO:0016787">
    <property type="term" value="F:hydrolase activity"/>
    <property type="evidence" value="ECO:0007669"/>
    <property type="project" value="UniProtKB-KW"/>
</dbReference>
<organism evidence="4 5">
    <name type="scientific">Pectinatus haikarae</name>
    <dbReference type="NCBI Taxonomy" id="349096"/>
    <lineage>
        <taxon>Bacteria</taxon>
        <taxon>Bacillati</taxon>
        <taxon>Bacillota</taxon>
        <taxon>Negativicutes</taxon>
        <taxon>Selenomonadales</taxon>
        <taxon>Selenomonadaceae</taxon>
        <taxon>Pectinatus</taxon>
    </lineage>
</organism>
<dbReference type="CDD" id="cd18615">
    <property type="entry name" value="GH130"/>
    <property type="match status" value="1"/>
</dbReference>
<accession>A0ABT9Y5M1</accession>
<sequence>MKKIVESLSKADKNFYHELFRRPQANPILSAADWPYAVNSVFNPAATVYQKKILLLVRVEDRRGFSHLTKAISLDGMRHWKIDPRPTFESDAEHYPEEQWGIEDPRITWLDEIKKYAVVYTAYSSSGPLVSIALTENFINFERIGAVTLPEDKDASLFSRKIKGKWWLIHRPVIQGHNGGAHIWVSQSDDLIFWGKHKVLLSARSGAWWDANKIGANTPPMETEDGWLVLYHGVKITAAGSIYRLGLALLDIENPLHVLRRSEEWILGPEKKYEKEGDVDDVVFPCGWIYNAITDEIRVYYGAADTSIAVAIAKRKDLLNYLRNCPIPDKIDKR</sequence>
<dbReference type="PIRSF" id="PIRSF016202">
    <property type="entry name" value="PH1107"/>
    <property type="match status" value="1"/>
</dbReference>
<reference evidence="4 5" key="1">
    <citation type="submission" date="2023-07" db="EMBL/GenBank/DDBJ databases">
        <title>Genomic Encyclopedia of Type Strains, Phase IV (KMG-IV): sequencing the most valuable type-strain genomes for metagenomic binning, comparative biology and taxonomic classification.</title>
        <authorList>
            <person name="Goeker M."/>
        </authorList>
    </citation>
    <scope>NUCLEOTIDE SEQUENCE [LARGE SCALE GENOMIC DNA]</scope>
    <source>
        <strain evidence="4 5">DSM 16980</strain>
    </source>
</reference>
<comment type="caution">
    <text evidence="4">The sequence shown here is derived from an EMBL/GenBank/DDBJ whole genome shotgun (WGS) entry which is preliminary data.</text>
</comment>
<dbReference type="PANTHER" id="PTHR34106:SF5">
    <property type="entry name" value="GLYCOSIDASE"/>
    <property type="match status" value="1"/>
</dbReference>
<dbReference type="PANTHER" id="PTHR34106">
    <property type="entry name" value="GLYCOSIDASE"/>
    <property type="match status" value="1"/>
</dbReference>
<evidence type="ECO:0000313" key="5">
    <source>
        <dbReference type="Proteomes" id="UP001239167"/>
    </source>
</evidence>
<evidence type="ECO:0000256" key="1">
    <source>
        <dbReference type="ARBA" id="ARBA00022676"/>
    </source>
</evidence>
<dbReference type="EMBL" id="JAUSUE010000004">
    <property type="protein sequence ID" value="MDQ0203135.1"/>
    <property type="molecule type" value="Genomic_DNA"/>
</dbReference>
<evidence type="ECO:0000256" key="3">
    <source>
        <dbReference type="ARBA" id="ARBA00024356"/>
    </source>
</evidence>
<dbReference type="InterPro" id="IPR007184">
    <property type="entry name" value="Mannoside_phosphorylase"/>
</dbReference>
<keyword evidence="2" id="KW-0808">Transferase</keyword>
<gene>
    <name evidence="4" type="ORF">J2S01_000842</name>
</gene>
<evidence type="ECO:0000313" key="4">
    <source>
        <dbReference type="EMBL" id="MDQ0203135.1"/>
    </source>
</evidence>
<dbReference type="Pfam" id="PF04041">
    <property type="entry name" value="Glyco_hydro_130"/>
    <property type="match status" value="1"/>
</dbReference>
<keyword evidence="1" id="KW-0328">Glycosyltransferase</keyword>
<protein>
    <submittedName>
        <fullName evidence="4">GH43/DUF377 family glycosyl hydrolase</fullName>
    </submittedName>
</protein>
<dbReference type="InterPro" id="IPR023296">
    <property type="entry name" value="Glyco_hydro_beta-prop_sf"/>
</dbReference>
<dbReference type="SUPFAM" id="SSF75005">
    <property type="entry name" value="Arabinanase/levansucrase/invertase"/>
    <property type="match status" value="1"/>
</dbReference>
<keyword evidence="5" id="KW-1185">Reference proteome</keyword>
<dbReference type="RefSeq" id="WP_196603557.1">
    <property type="nucleotide sequence ID" value="NZ_CP116940.1"/>
</dbReference>
<proteinExistence type="inferred from homology"/>